<reference evidence="1" key="1">
    <citation type="journal article" date="2012" name="PLoS ONE">
        <title>Gene sets for utilization of primary and secondary nutrition supplies in the distal gut of endangered iberian lynx.</title>
        <authorList>
            <person name="Alcaide M."/>
            <person name="Messina E."/>
            <person name="Richter M."/>
            <person name="Bargiela R."/>
            <person name="Peplies J."/>
            <person name="Huws S.A."/>
            <person name="Newbold C.J."/>
            <person name="Golyshin P.N."/>
            <person name="Simon M.A."/>
            <person name="Lopez G."/>
            <person name="Yakimov M.M."/>
            <person name="Ferrer M."/>
        </authorList>
    </citation>
    <scope>NUCLEOTIDE SEQUENCE</scope>
</reference>
<organism evidence="1">
    <name type="scientific">gut metagenome</name>
    <dbReference type="NCBI Taxonomy" id="749906"/>
    <lineage>
        <taxon>unclassified sequences</taxon>
        <taxon>metagenomes</taxon>
        <taxon>organismal metagenomes</taxon>
    </lineage>
</organism>
<dbReference type="EMBL" id="AMCI01009584">
    <property type="protein sequence ID" value="EJW89272.1"/>
    <property type="molecule type" value="Genomic_DNA"/>
</dbReference>
<name>J9FHZ5_9ZZZZ</name>
<proteinExistence type="predicted"/>
<gene>
    <name evidence="1" type="ORF">EVA_22621</name>
</gene>
<accession>J9FHZ5</accession>
<evidence type="ECO:0000313" key="1">
    <source>
        <dbReference type="EMBL" id="EJW89272.1"/>
    </source>
</evidence>
<protein>
    <submittedName>
        <fullName evidence="1">Uncharacterized protein</fullName>
    </submittedName>
</protein>
<dbReference type="AlphaFoldDB" id="J9FHZ5"/>
<comment type="caution">
    <text evidence="1">The sequence shown here is derived from an EMBL/GenBank/DDBJ whole genome shotgun (WGS) entry which is preliminary data.</text>
</comment>
<sequence>MLLQCCMDALVPHYVIAFKQNVEEWSTIIEIKPF</sequence>